<comment type="caution">
    <text evidence="3">The sequence shown here is derived from an EMBL/GenBank/DDBJ whole genome shotgun (WGS) entry which is preliminary data.</text>
</comment>
<dbReference type="InterPro" id="IPR027479">
    <property type="entry name" value="S-Me-THD_N_sf"/>
</dbReference>
<evidence type="ECO:0000259" key="1">
    <source>
        <dbReference type="Pfam" id="PF06032"/>
    </source>
</evidence>
<proteinExistence type="predicted"/>
<organism evidence="3 4">
    <name type="scientific">Anaerosacchariphilus hominis</name>
    <dbReference type="NCBI Taxonomy" id="2763017"/>
    <lineage>
        <taxon>Bacteria</taxon>
        <taxon>Bacillati</taxon>
        <taxon>Bacillota</taxon>
        <taxon>Clostridia</taxon>
        <taxon>Lachnospirales</taxon>
        <taxon>Lachnospiraceae</taxon>
        <taxon>Anaerosacchariphilus</taxon>
    </lineage>
</organism>
<dbReference type="Pfam" id="PF20906">
    <property type="entry name" value="S-Me-THD_C"/>
    <property type="match status" value="1"/>
</dbReference>
<name>A0A923LB66_9FIRM</name>
<gene>
    <name evidence="3" type="ORF">H8S44_04690</name>
</gene>
<dbReference type="InterPro" id="IPR048350">
    <property type="entry name" value="S-Me-THD-like_C"/>
</dbReference>
<dbReference type="AlphaFoldDB" id="A0A923LB66"/>
<reference evidence="3" key="1">
    <citation type="submission" date="2020-08" db="EMBL/GenBank/DDBJ databases">
        <title>Genome public.</title>
        <authorList>
            <person name="Liu C."/>
            <person name="Sun Q."/>
        </authorList>
    </citation>
    <scope>NUCLEOTIDE SEQUENCE</scope>
    <source>
        <strain evidence="3">NSJ-68</strain>
    </source>
</reference>
<dbReference type="Gene3D" id="2.40.390.10">
    <property type="entry name" value="CV3147-like"/>
    <property type="match status" value="1"/>
</dbReference>
<dbReference type="Pfam" id="PF06032">
    <property type="entry name" value="S-Me-THD_N"/>
    <property type="match status" value="1"/>
</dbReference>
<dbReference type="InterPro" id="IPR024071">
    <property type="entry name" value="S-Me-THD_C_sf"/>
</dbReference>
<evidence type="ECO:0000259" key="2">
    <source>
        <dbReference type="Pfam" id="PF20906"/>
    </source>
</evidence>
<evidence type="ECO:0000313" key="3">
    <source>
        <dbReference type="EMBL" id="MBC5659067.1"/>
    </source>
</evidence>
<feature type="domain" description="S-Me-THD N-terminal" evidence="1">
    <location>
        <begin position="14"/>
        <end position="139"/>
    </location>
</feature>
<evidence type="ECO:0000313" key="4">
    <source>
        <dbReference type="Proteomes" id="UP000649345"/>
    </source>
</evidence>
<feature type="domain" description="S-Me-THD-like C-terminal" evidence="2">
    <location>
        <begin position="174"/>
        <end position="327"/>
    </location>
</feature>
<dbReference type="InterPro" id="IPR010318">
    <property type="entry name" value="S-Me-THD_N"/>
</dbReference>
<accession>A0A923LB66</accession>
<dbReference type="SUPFAM" id="SSF160991">
    <property type="entry name" value="CV3147-like"/>
    <property type="match status" value="1"/>
</dbReference>
<keyword evidence="4" id="KW-1185">Reference proteome</keyword>
<dbReference type="EMBL" id="JACOOR010000002">
    <property type="protein sequence ID" value="MBC5659067.1"/>
    <property type="molecule type" value="Genomic_DNA"/>
</dbReference>
<dbReference type="RefSeq" id="WP_186873057.1">
    <property type="nucleotide sequence ID" value="NZ_JACOOR010000002.1"/>
</dbReference>
<protein>
    <submittedName>
        <fullName evidence="3">DUF917 family protein</fullName>
    </submittedName>
</protein>
<dbReference type="Proteomes" id="UP000649345">
    <property type="component" value="Unassembled WGS sequence"/>
</dbReference>
<dbReference type="Gene3D" id="3.40.1610.10">
    <property type="entry name" value="CV3147-like domain"/>
    <property type="match status" value="1"/>
</dbReference>
<sequence>MIYLTKELCEQALMGGLLLGGGGGGTLTAGREALEETFKHTDKLTMLDVSELKPDDVVVNVSTLGAPSAKDVHLTAEHWMTALKNFELNYGKKIAGFTSCENGAISTANGWVISALTGIPLVDAPSNGRAHPTGTMGSIGLNLLPDYQTTQSSCGGVGARYVETVAKGALNSTSHVIRQSAVADGGMVGVLRNPVTAEYLAKNAAVGAISQALDIGKAFSQCKNGTEFVAFLEKNYDAKILAKGKIANYDLKMDGGYDIGHLDVTGEEGSVSFTFWNEYMLAEQNGQRVATFPDLICTLDAATGEAISTAEAKDGMDAYAIVIPKEKLILGAGMHQRELFQEVEDLLHKDMVACNDGLFV</sequence>